<proteinExistence type="inferred from homology"/>
<protein>
    <recommendedName>
        <fullName evidence="6">7,8-dihydroneopterin aldolase</fullName>
        <ecNumber evidence="6">4.1.2.25</ecNumber>
    </recommendedName>
</protein>
<dbReference type="SUPFAM" id="SSF55620">
    <property type="entry name" value="Tetrahydrobiopterin biosynthesis enzymes-like"/>
    <property type="match status" value="1"/>
</dbReference>
<dbReference type="GO" id="GO:0046654">
    <property type="term" value="P:tetrahydrofolate biosynthetic process"/>
    <property type="evidence" value="ECO:0007669"/>
    <property type="project" value="UniProtKB-UniRule"/>
</dbReference>
<dbReference type="GO" id="GO:0005737">
    <property type="term" value="C:cytoplasm"/>
    <property type="evidence" value="ECO:0007669"/>
    <property type="project" value="TreeGrafter"/>
</dbReference>
<dbReference type="PANTHER" id="PTHR42844">
    <property type="entry name" value="DIHYDRONEOPTERIN ALDOLASE 1-RELATED"/>
    <property type="match status" value="1"/>
</dbReference>
<feature type="domain" description="Dihydroneopterin aldolase/epimerase" evidence="7">
    <location>
        <begin position="4"/>
        <end position="117"/>
    </location>
</feature>
<keyword evidence="5 6" id="KW-0456">Lyase</keyword>
<comment type="function">
    <text evidence="6">Catalyzes the conversion of 7,8-dihydroneopterin to 6-hydroxymethyl-7,8-dihydropterin.</text>
</comment>
<keyword evidence="4 6" id="KW-0289">Folate biosynthesis</keyword>
<comment type="caution">
    <text evidence="8">The sequence shown here is derived from an EMBL/GenBank/DDBJ whole genome shotgun (WGS) entry which is preliminary data.</text>
</comment>
<dbReference type="GO" id="GO:0004150">
    <property type="term" value="F:dihydroneopterin aldolase activity"/>
    <property type="evidence" value="ECO:0007669"/>
    <property type="project" value="UniProtKB-UniRule"/>
</dbReference>
<dbReference type="EMBL" id="CAJEWE010000003">
    <property type="protein sequence ID" value="CAD2070626.1"/>
    <property type="molecule type" value="Genomic_DNA"/>
</dbReference>
<dbReference type="UniPathway" id="UPA00077">
    <property type="reaction ID" value="UER00154"/>
</dbReference>
<evidence type="ECO:0000256" key="3">
    <source>
        <dbReference type="ARBA" id="ARBA00005708"/>
    </source>
</evidence>
<dbReference type="RefSeq" id="WP_308808180.1">
    <property type="nucleotide sequence ID" value="NZ_BMDB01000003.1"/>
</dbReference>
<keyword evidence="9" id="KW-1185">Reference proteome</keyword>
<dbReference type="EC" id="4.1.2.25" evidence="6"/>
<dbReference type="GO" id="GO:0046656">
    <property type="term" value="P:folic acid biosynthetic process"/>
    <property type="evidence" value="ECO:0007669"/>
    <property type="project" value="UniProtKB-UniRule"/>
</dbReference>
<dbReference type="InterPro" id="IPR006157">
    <property type="entry name" value="FolB_dom"/>
</dbReference>
<accession>A0A6V7R024</accession>
<sequence>MDKIRVNGIKLYAYHGVLNAEREIGQYFIIDCVIHTDLRAAGESDEVNDTINYAEVYDVIEAIVKSEPVNLIEHLAETIAKAIFKGFNKAEKLEVKVTKPSPPIDGTYENVSVEIVREREN</sequence>
<dbReference type="Proteomes" id="UP000521032">
    <property type="component" value="Unassembled WGS sequence"/>
</dbReference>
<dbReference type="InterPro" id="IPR006156">
    <property type="entry name" value="Dihydroneopterin_aldolase"/>
</dbReference>
<name>A0A6V7R024_9BACL</name>
<evidence type="ECO:0000256" key="6">
    <source>
        <dbReference type="RuleBase" id="RU362079"/>
    </source>
</evidence>
<dbReference type="SMART" id="SM00905">
    <property type="entry name" value="FolB"/>
    <property type="match status" value="1"/>
</dbReference>
<dbReference type="NCBIfam" id="TIGR00526">
    <property type="entry name" value="folB_dom"/>
    <property type="match status" value="1"/>
</dbReference>
<comment type="catalytic activity">
    <reaction evidence="1 6">
        <text>7,8-dihydroneopterin = 6-hydroxymethyl-7,8-dihydropterin + glycolaldehyde</text>
        <dbReference type="Rhea" id="RHEA:10540"/>
        <dbReference type="ChEBI" id="CHEBI:17001"/>
        <dbReference type="ChEBI" id="CHEBI:17071"/>
        <dbReference type="ChEBI" id="CHEBI:44841"/>
        <dbReference type="EC" id="4.1.2.25"/>
    </reaction>
</comment>
<evidence type="ECO:0000256" key="1">
    <source>
        <dbReference type="ARBA" id="ARBA00001353"/>
    </source>
</evidence>
<reference evidence="8 9" key="1">
    <citation type="submission" date="2020-07" db="EMBL/GenBank/DDBJ databases">
        <authorList>
            <person name="Criscuolo A."/>
        </authorList>
    </citation>
    <scope>NUCLEOTIDE SEQUENCE [LARGE SCALE GENOMIC DNA]</scope>
    <source>
        <strain evidence="9">CIP 111030</strain>
    </source>
</reference>
<dbReference type="FunFam" id="3.30.1130.10:FF:000003">
    <property type="entry name" value="7,8-dihydroneopterin aldolase"/>
    <property type="match status" value="1"/>
</dbReference>
<dbReference type="Pfam" id="PF02152">
    <property type="entry name" value="FolB"/>
    <property type="match status" value="1"/>
</dbReference>
<dbReference type="PANTHER" id="PTHR42844:SF1">
    <property type="entry name" value="DIHYDRONEOPTERIN ALDOLASE 1-RELATED"/>
    <property type="match status" value="1"/>
</dbReference>
<evidence type="ECO:0000256" key="5">
    <source>
        <dbReference type="ARBA" id="ARBA00023239"/>
    </source>
</evidence>
<evidence type="ECO:0000313" key="8">
    <source>
        <dbReference type="EMBL" id="CAD2070626.1"/>
    </source>
</evidence>
<organism evidence="8 9">
    <name type="scientific">Phocicoccus schoeneichii</name>
    <dbReference type="NCBI Taxonomy" id="1812261"/>
    <lineage>
        <taxon>Bacteria</taxon>
        <taxon>Bacillati</taxon>
        <taxon>Bacillota</taxon>
        <taxon>Bacilli</taxon>
        <taxon>Bacillales</taxon>
        <taxon>Salinicoccaceae</taxon>
        <taxon>Phocicoccus</taxon>
    </lineage>
</organism>
<comment type="similarity">
    <text evidence="3 6">Belongs to the DHNA family.</text>
</comment>
<dbReference type="NCBIfam" id="TIGR00525">
    <property type="entry name" value="folB"/>
    <property type="match status" value="1"/>
</dbReference>
<dbReference type="Gene3D" id="3.30.1130.10">
    <property type="match status" value="1"/>
</dbReference>
<dbReference type="CDD" id="cd00534">
    <property type="entry name" value="DHNA_DHNTPE"/>
    <property type="match status" value="1"/>
</dbReference>
<gene>
    <name evidence="8" type="primary">folB</name>
    <name evidence="8" type="ORF">JEOSCH030_00050</name>
</gene>
<evidence type="ECO:0000256" key="2">
    <source>
        <dbReference type="ARBA" id="ARBA00005013"/>
    </source>
</evidence>
<comment type="pathway">
    <text evidence="2 6">Cofactor biosynthesis; tetrahydrofolate biosynthesis; 2-amino-4-hydroxy-6-hydroxymethyl-7,8-dihydropteridine diphosphate from 7,8-dihydroneopterin triphosphate: step 3/4.</text>
</comment>
<evidence type="ECO:0000313" key="9">
    <source>
        <dbReference type="Proteomes" id="UP000521032"/>
    </source>
</evidence>
<dbReference type="AlphaFoldDB" id="A0A6V7R024"/>
<evidence type="ECO:0000259" key="7">
    <source>
        <dbReference type="SMART" id="SM00905"/>
    </source>
</evidence>
<dbReference type="InterPro" id="IPR043133">
    <property type="entry name" value="GTP-CH-I_C/QueF"/>
</dbReference>
<evidence type="ECO:0000256" key="4">
    <source>
        <dbReference type="ARBA" id="ARBA00022909"/>
    </source>
</evidence>